<keyword evidence="2" id="KW-1185">Reference proteome</keyword>
<dbReference type="EMBL" id="SAEB01000012">
    <property type="protein sequence ID" value="RVD82044.1"/>
    <property type="molecule type" value="Genomic_DNA"/>
</dbReference>
<accession>A0A436ZSW9</accession>
<evidence type="ECO:0000313" key="2">
    <source>
        <dbReference type="Proteomes" id="UP000283090"/>
    </source>
</evidence>
<comment type="caution">
    <text evidence="1">The sequence shown here is derived from an EMBL/GenBank/DDBJ whole genome shotgun (WGS) entry which is preliminary data.</text>
</comment>
<evidence type="ECO:0000313" key="1">
    <source>
        <dbReference type="EMBL" id="RVD82044.1"/>
    </source>
</evidence>
<dbReference type="OrthoDB" id="10279079at2759"/>
<dbReference type="GeneID" id="93592198"/>
<sequence length="133" mass="15203">MAEIALEGLPNTVLKTLAEYIYTGNHTTGSINCDYLLKLGSDFNLQIEGPREYMIRHGVKYSVGRITQAYLVTGNDYNQRTQAAKEVLIVLEIFEISWYSLLNNEEREMCRPVLGAVFQKLPRLEANPTFVNW</sequence>
<dbReference type="RefSeq" id="XP_067487588.1">
    <property type="nucleotide sequence ID" value="XM_067639839.1"/>
</dbReference>
<dbReference type="VEuPathDB" id="FungiDB:DFL_009887"/>
<proteinExistence type="predicted"/>
<evidence type="ECO:0008006" key="3">
    <source>
        <dbReference type="Google" id="ProtNLM"/>
    </source>
</evidence>
<dbReference type="AlphaFoldDB" id="A0A436ZSW9"/>
<organism evidence="1 2">
    <name type="scientific">Arthrobotrys flagrans</name>
    <name type="common">Nematode-trapping fungus</name>
    <name type="synonym">Trichothecium flagrans</name>
    <dbReference type="NCBI Taxonomy" id="97331"/>
    <lineage>
        <taxon>Eukaryota</taxon>
        <taxon>Fungi</taxon>
        <taxon>Dikarya</taxon>
        <taxon>Ascomycota</taxon>
        <taxon>Pezizomycotina</taxon>
        <taxon>Orbiliomycetes</taxon>
        <taxon>Orbiliales</taxon>
        <taxon>Orbiliaceae</taxon>
        <taxon>Arthrobotrys</taxon>
    </lineage>
</organism>
<gene>
    <name evidence="1" type="ORF">DFL_009887</name>
</gene>
<dbReference type="Proteomes" id="UP000283090">
    <property type="component" value="Unassembled WGS sequence"/>
</dbReference>
<reference evidence="1 2" key="1">
    <citation type="submission" date="2019-01" db="EMBL/GenBank/DDBJ databases">
        <title>Intercellular communication is required for trap formation in the nematode-trapping fungus Duddingtonia flagrans.</title>
        <authorList>
            <person name="Youssar L."/>
            <person name="Wernet V."/>
            <person name="Hensel N."/>
            <person name="Hildebrandt H.-G."/>
            <person name="Fischer R."/>
        </authorList>
    </citation>
    <scope>NUCLEOTIDE SEQUENCE [LARGE SCALE GENOMIC DNA]</scope>
    <source>
        <strain evidence="1 2">CBS H-5679</strain>
    </source>
</reference>
<protein>
    <recommendedName>
        <fullName evidence="3">BTB domain-containing protein</fullName>
    </recommendedName>
</protein>
<name>A0A436ZSW9_ARTFL</name>